<evidence type="ECO:0000256" key="5">
    <source>
        <dbReference type="ARBA" id="ARBA00023316"/>
    </source>
</evidence>
<dbReference type="AlphaFoldDB" id="A0A6G4XRH7"/>
<dbReference type="GO" id="GO:0005576">
    <property type="term" value="C:extracellular region"/>
    <property type="evidence" value="ECO:0007669"/>
    <property type="project" value="TreeGrafter"/>
</dbReference>
<comment type="pathway">
    <text evidence="1 6">Cell wall biogenesis; peptidoglycan biosynthesis.</text>
</comment>
<evidence type="ECO:0000256" key="4">
    <source>
        <dbReference type="ARBA" id="ARBA00022984"/>
    </source>
</evidence>
<keyword evidence="4 6" id="KW-0573">Peptidoglycan synthesis</keyword>
<evidence type="ECO:0000256" key="6">
    <source>
        <dbReference type="PROSITE-ProRule" id="PRU01373"/>
    </source>
</evidence>
<sequence>MELRRAWVGAVTGVVGFSVAWTGALPAAAASGRTAVGQGCVVATGPHQHPVEKLLRLRADGSQSLKDCQAIQAFQRREGLKPANGYASRATLHMLTVATARKNPNAGGRCPVRKRRVACVDLARQLMWVQRGRKVVYGTVPIRSGRAGLETRKGWHTVFRKKRDDISTLYDNAPMPHSQYFSRGQAIHGSLSNLFSGPGSAGCVNLRPGDAARLYKVLQVGDAVVVFGRKPR</sequence>
<reference evidence="8 9" key="1">
    <citation type="submission" date="2020-02" db="EMBL/GenBank/DDBJ databases">
        <title>Whole-genome analyses of novel actinobacteria.</title>
        <authorList>
            <person name="Sahin N."/>
            <person name="Tokatli A."/>
        </authorList>
    </citation>
    <scope>NUCLEOTIDE SEQUENCE [LARGE SCALE GENOMIC DNA]</scope>
    <source>
        <strain evidence="8 9">YC504</strain>
    </source>
</reference>
<dbReference type="PROSITE" id="PS52029">
    <property type="entry name" value="LD_TPASE"/>
    <property type="match status" value="1"/>
</dbReference>
<dbReference type="GO" id="GO:0018104">
    <property type="term" value="P:peptidoglycan-protein cross-linking"/>
    <property type="evidence" value="ECO:0007669"/>
    <property type="project" value="TreeGrafter"/>
</dbReference>
<feature type="domain" description="L,D-TPase catalytic" evidence="7">
    <location>
        <begin position="115"/>
        <end position="227"/>
    </location>
</feature>
<dbReference type="CDD" id="cd16913">
    <property type="entry name" value="YkuD_like"/>
    <property type="match status" value="1"/>
</dbReference>
<organism evidence="8 9">
    <name type="scientific">Streptomyces mesophilus</name>
    <dbReference type="NCBI Taxonomy" id="1775132"/>
    <lineage>
        <taxon>Bacteria</taxon>
        <taxon>Bacillati</taxon>
        <taxon>Actinomycetota</taxon>
        <taxon>Actinomycetes</taxon>
        <taxon>Kitasatosporales</taxon>
        <taxon>Streptomycetaceae</taxon>
        <taxon>Streptomyces</taxon>
    </lineage>
</organism>
<dbReference type="InterPro" id="IPR038063">
    <property type="entry name" value="Transpep_catalytic_dom"/>
</dbReference>
<dbReference type="UniPathway" id="UPA00219"/>
<evidence type="ECO:0000313" key="9">
    <source>
        <dbReference type="Proteomes" id="UP000481109"/>
    </source>
</evidence>
<dbReference type="GO" id="GO:0071972">
    <property type="term" value="F:peptidoglycan L,D-transpeptidase activity"/>
    <property type="evidence" value="ECO:0007669"/>
    <property type="project" value="TreeGrafter"/>
</dbReference>
<evidence type="ECO:0000256" key="3">
    <source>
        <dbReference type="ARBA" id="ARBA00022960"/>
    </source>
</evidence>
<keyword evidence="3 6" id="KW-0133">Cell shape</keyword>
<dbReference type="EMBL" id="JAAKZW010000147">
    <property type="protein sequence ID" value="NGO79390.1"/>
    <property type="molecule type" value="Genomic_DNA"/>
</dbReference>
<gene>
    <name evidence="8" type="ORF">G6045_27590</name>
</gene>
<dbReference type="Proteomes" id="UP000481109">
    <property type="component" value="Unassembled WGS sequence"/>
</dbReference>
<comment type="caution">
    <text evidence="8">The sequence shown here is derived from an EMBL/GenBank/DDBJ whole genome shotgun (WGS) entry which is preliminary data.</text>
</comment>
<feature type="active site" description="Nucleophile" evidence="6">
    <location>
        <position position="203"/>
    </location>
</feature>
<evidence type="ECO:0000256" key="1">
    <source>
        <dbReference type="ARBA" id="ARBA00004752"/>
    </source>
</evidence>
<name>A0A6G4XRH7_9ACTN</name>
<dbReference type="InterPro" id="IPR050979">
    <property type="entry name" value="LD-transpeptidase"/>
</dbReference>
<evidence type="ECO:0000313" key="8">
    <source>
        <dbReference type="EMBL" id="NGO79390.1"/>
    </source>
</evidence>
<dbReference type="GO" id="GO:0008360">
    <property type="term" value="P:regulation of cell shape"/>
    <property type="evidence" value="ECO:0007669"/>
    <property type="project" value="UniProtKB-UniRule"/>
</dbReference>
<dbReference type="PANTHER" id="PTHR30582">
    <property type="entry name" value="L,D-TRANSPEPTIDASE"/>
    <property type="match status" value="1"/>
</dbReference>
<proteinExistence type="predicted"/>
<dbReference type="GO" id="GO:0016740">
    <property type="term" value="F:transferase activity"/>
    <property type="evidence" value="ECO:0007669"/>
    <property type="project" value="UniProtKB-KW"/>
</dbReference>
<dbReference type="InterPro" id="IPR005490">
    <property type="entry name" value="LD_TPept_cat_dom"/>
</dbReference>
<keyword evidence="5 6" id="KW-0961">Cell wall biogenesis/degradation</keyword>
<accession>A0A6G4XRH7</accession>
<dbReference type="SUPFAM" id="SSF141523">
    <property type="entry name" value="L,D-transpeptidase catalytic domain-like"/>
    <property type="match status" value="1"/>
</dbReference>
<protein>
    <submittedName>
        <fullName evidence="8">L,D-transpeptidase</fullName>
    </submittedName>
</protein>
<keyword evidence="9" id="KW-1185">Reference proteome</keyword>
<evidence type="ECO:0000259" key="7">
    <source>
        <dbReference type="PROSITE" id="PS52029"/>
    </source>
</evidence>
<dbReference type="GO" id="GO:0071555">
    <property type="term" value="P:cell wall organization"/>
    <property type="evidence" value="ECO:0007669"/>
    <property type="project" value="UniProtKB-UniRule"/>
</dbReference>
<keyword evidence="2" id="KW-0808">Transferase</keyword>
<dbReference type="PANTHER" id="PTHR30582:SF33">
    <property type="entry name" value="EXPORTED PROTEIN"/>
    <property type="match status" value="1"/>
</dbReference>
<dbReference type="Gene3D" id="2.40.440.10">
    <property type="entry name" value="L,D-transpeptidase catalytic domain-like"/>
    <property type="match status" value="1"/>
</dbReference>
<dbReference type="Pfam" id="PF03734">
    <property type="entry name" value="YkuD"/>
    <property type="match status" value="1"/>
</dbReference>
<evidence type="ECO:0000256" key="2">
    <source>
        <dbReference type="ARBA" id="ARBA00022679"/>
    </source>
</evidence>
<feature type="active site" description="Proton donor/acceptor" evidence="6">
    <location>
        <position position="188"/>
    </location>
</feature>